<keyword evidence="4" id="KW-1185">Reference proteome</keyword>
<feature type="region of interest" description="Disordered" evidence="2">
    <location>
        <begin position="38"/>
        <end position="89"/>
    </location>
</feature>
<dbReference type="AlphaFoldDB" id="A0A0S4IMU8"/>
<accession>A0A0S4IMU8</accession>
<name>A0A0S4IMU8_BODSA</name>
<gene>
    <name evidence="3" type="ORF">BSAL_63370</name>
</gene>
<feature type="region of interest" description="Disordered" evidence="2">
    <location>
        <begin position="960"/>
        <end position="986"/>
    </location>
</feature>
<sequence length="986" mass="110540">MFSQVHFFKRKIFPFLKKIPPIDSKRYASVHNMRSSGYAHGGTSPLPHDPSSRSSTIADYNTSHSVHPATQPTAANRVTSNNNGASPSVVVGSRREYHYHQHQEYQYNSNEGSARATSGGIASMRVHPELVSQITTGPLFANSSQAHHTPSSHGVAVGDSPESPSALRSAARSRYDPSTTNASVDPTSFVLGDGSSFLPERSYSRIEPVTPLSAVRGSAGGGQQHQSYADPSHHSYRRVQQQRREESTTDDDYLLNDLRQSNHRLRGGGGYHDEAPVGRNAQLVDEEEAFRRGGRNHNVATKRPIQYNDPEDRPQQQRRAPPTTATDHQAGRVKSPPRAPSLEQLGHEQLHTRCLMLASCLEHTTTERDALSEMIGNLTSYRDTLLQDIFVLRETNKEVTTGKEKADAAVVELTEELRQCASLVDSLREAKQRGDDTAQHTSLSLDVLQRSNRVLESDRDQLSAEVASLRAKHAQDEHQIAALSRQLKDALEHVERLELEVQEAKIIETQMEKMVVERDEEVDRGREQHTSVSRERSAFERQLQDALERETGMQRTIERLTKAHEELRSDMRKVMAQGQQDAEVARELKSEVAVLKAREAEWINTREALEVQRGTAQGSSEQLVQRCQELREQVARLEVKLETVQDQNSKLQASEAELRTKNSIAEERSIALREASDTEKRLRDDLDNRVAEAEAAVARCEEELVALREELLATKQALVNTSETLDSTRRELDSSKISAAAEDAHREELVTVHEAKLRETEHEKGAIHVQYEQLERALKLVQEFHAHLISTTSVAMSQRDYAHKRLETLEEQAKAAKEQLDAEYEAKAQLSNELHQGREAQSVLHQRLEQLEHVLEQTNDMLSATRQDRDLLVNEMRRSQQLWMNMSDQQAMQRTQRNSGTLNSAAPTTNSTNGTTALTAGAGRSHISPPGQYHQQLSHQQQQPQLQYDDDIYDHHRAHVTQGNSSSSNNAAPMSPVITGVVAHTS</sequence>
<feature type="compositionally biased region" description="Polar residues" evidence="2">
    <location>
        <begin position="176"/>
        <end position="186"/>
    </location>
</feature>
<reference evidence="4" key="1">
    <citation type="submission" date="2015-09" db="EMBL/GenBank/DDBJ databases">
        <authorList>
            <consortium name="Pathogen Informatics"/>
        </authorList>
    </citation>
    <scope>NUCLEOTIDE SEQUENCE [LARGE SCALE GENOMIC DNA]</scope>
    <source>
        <strain evidence="4">Lake Konstanz</strain>
    </source>
</reference>
<feature type="region of interest" description="Disordered" evidence="2">
    <location>
        <begin position="141"/>
        <end position="190"/>
    </location>
</feature>
<dbReference type="VEuPathDB" id="TriTrypDB:BSAL_63370"/>
<keyword evidence="1" id="KW-0175">Coiled coil</keyword>
<organism evidence="3 4">
    <name type="scientific">Bodo saltans</name>
    <name type="common">Flagellated protozoan</name>
    <dbReference type="NCBI Taxonomy" id="75058"/>
    <lineage>
        <taxon>Eukaryota</taxon>
        <taxon>Discoba</taxon>
        <taxon>Euglenozoa</taxon>
        <taxon>Kinetoplastea</taxon>
        <taxon>Metakinetoplastina</taxon>
        <taxon>Eubodonida</taxon>
        <taxon>Bodonidae</taxon>
        <taxon>Bodo</taxon>
    </lineage>
</organism>
<protein>
    <submittedName>
        <fullName evidence="3">Uncharacterized protein</fullName>
    </submittedName>
</protein>
<evidence type="ECO:0000256" key="2">
    <source>
        <dbReference type="SAM" id="MobiDB-lite"/>
    </source>
</evidence>
<feature type="compositionally biased region" description="Low complexity" evidence="2">
    <location>
        <begin position="932"/>
        <end position="945"/>
    </location>
</feature>
<feature type="coiled-coil region" evidence="1">
    <location>
        <begin position="410"/>
        <end position="514"/>
    </location>
</feature>
<feature type="coiled-coil region" evidence="1">
    <location>
        <begin position="620"/>
        <end position="717"/>
    </location>
</feature>
<feature type="compositionally biased region" description="Polar residues" evidence="2">
    <location>
        <begin position="52"/>
        <end position="86"/>
    </location>
</feature>
<feature type="compositionally biased region" description="Polar residues" evidence="2">
    <location>
        <begin position="141"/>
        <end position="152"/>
    </location>
</feature>
<dbReference type="EMBL" id="CYKH01000349">
    <property type="protein sequence ID" value="CUF53805.1"/>
    <property type="molecule type" value="Genomic_DNA"/>
</dbReference>
<proteinExistence type="predicted"/>
<evidence type="ECO:0000256" key="1">
    <source>
        <dbReference type="SAM" id="Coils"/>
    </source>
</evidence>
<feature type="region of interest" description="Disordered" evidence="2">
    <location>
        <begin position="896"/>
        <end position="945"/>
    </location>
</feature>
<evidence type="ECO:0000313" key="4">
    <source>
        <dbReference type="Proteomes" id="UP000051952"/>
    </source>
</evidence>
<feature type="coiled-coil region" evidence="1">
    <location>
        <begin position="799"/>
        <end position="868"/>
    </location>
</feature>
<feature type="region of interest" description="Disordered" evidence="2">
    <location>
        <begin position="518"/>
        <end position="538"/>
    </location>
</feature>
<evidence type="ECO:0000313" key="3">
    <source>
        <dbReference type="EMBL" id="CUF53805.1"/>
    </source>
</evidence>
<feature type="compositionally biased region" description="Low complexity" evidence="2">
    <location>
        <begin position="901"/>
        <end position="923"/>
    </location>
</feature>
<feature type="region of interest" description="Disordered" evidence="2">
    <location>
        <begin position="213"/>
        <end position="341"/>
    </location>
</feature>
<dbReference type="Proteomes" id="UP000051952">
    <property type="component" value="Unassembled WGS sequence"/>
</dbReference>